<proteinExistence type="predicted"/>
<sequence>MAGVPRLPSSAGLRSATALRLEHGFIYRFKRDPVQSGLRLVDPLGLIVAKLILQVHILKAVELEALQWRSGSISLLEKYASADLVKWEFIHLGKMAGNRPGSTDRISATIHQRAFDGNPSSG</sequence>
<protein>
    <submittedName>
        <fullName evidence="1">Uncharacterized protein</fullName>
    </submittedName>
</protein>
<dbReference type="AlphaFoldDB" id="A0A5B0LZ79"/>
<evidence type="ECO:0000313" key="2">
    <source>
        <dbReference type="Proteomes" id="UP000324748"/>
    </source>
</evidence>
<gene>
    <name evidence="1" type="ORF">PGT21_007715</name>
</gene>
<name>A0A5B0LZ79_PUCGR</name>
<keyword evidence="2" id="KW-1185">Reference proteome</keyword>
<accession>A0A5B0LZ79</accession>
<evidence type="ECO:0000313" key="1">
    <source>
        <dbReference type="EMBL" id="KAA1068978.1"/>
    </source>
</evidence>
<dbReference type="Proteomes" id="UP000324748">
    <property type="component" value="Unassembled WGS sequence"/>
</dbReference>
<reference evidence="1 2" key="1">
    <citation type="submission" date="2019-05" db="EMBL/GenBank/DDBJ databases">
        <title>Emergence of the Ug99 lineage of the wheat stem rust pathogen through somatic hybridization.</title>
        <authorList>
            <person name="Li F."/>
            <person name="Upadhyaya N.M."/>
            <person name="Sperschneider J."/>
            <person name="Matny O."/>
            <person name="Nguyen-Phuc H."/>
            <person name="Mago R."/>
            <person name="Raley C."/>
            <person name="Miller M.E."/>
            <person name="Silverstein K.A.T."/>
            <person name="Henningsen E."/>
            <person name="Hirsch C.D."/>
            <person name="Visser B."/>
            <person name="Pretorius Z.A."/>
            <person name="Steffenson B.J."/>
            <person name="Schwessinger B."/>
            <person name="Dodds P.N."/>
            <person name="Figueroa M."/>
        </authorList>
    </citation>
    <scope>NUCLEOTIDE SEQUENCE [LARGE SCALE GENOMIC DNA]</scope>
    <source>
        <strain evidence="1">21-0</strain>
    </source>
</reference>
<organism evidence="1 2">
    <name type="scientific">Puccinia graminis f. sp. tritici</name>
    <dbReference type="NCBI Taxonomy" id="56615"/>
    <lineage>
        <taxon>Eukaryota</taxon>
        <taxon>Fungi</taxon>
        <taxon>Dikarya</taxon>
        <taxon>Basidiomycota</taxon>
        <taxon>Pucciniomycotina</taxon>
        <taxon>Pucciniomycetes</taxon>
        <taxon>Pucciniales</taxon>
        <taxon>Pucciniaceae</taxon>
        <taxon>Puccinia</taxon>
    </lineage>
</organism>
<dbReference type="EMBL" id="VSWC01000183">
    <property type="protein sequence ID" value="KAA1068978.1"/>
    <property type="molecule type" value="Genomic_DNA"/>
</dbReference>
<comment type="caution">
    <text evidence="1">The sequence shown here is derived from an EMBL/GenBank/DDBJ whole genome shotgun (WGS) entry which is preliminary data.</text>
</comment>